<dbReference type="PATRIC" id="fig|1150469.3.peg.928"/>
<comment type="similarity">
    <text evidence="2">Belongs to the CbiQ family.</text>
</comment>
<feature type="transmembrane region" description="Helical" evidence="7">
    <location>
        <begin position="137"/>
        <end position="159"/>
    </location>
</feature>
<keyword evidence="6 7" id="KW-0472">Membrane</keyword>
<dbReference type="PANTHER" id="PTHR43723">
    <property type="entry name" value="COBALT TRANSPORT PROTEIN CBIQ"/>
    <property type="match status" value="1"/>
</dbReference>
<protein>
    <submittedName>
        <fullName evidence="8">ABC-type cobalt transport system</fullName>
    </submittedName>
</protein>
<sequence length="297" mass="30377">MPFRPVLAPASWATCWASTGAGPAKTTPRGAMTDLFDRAAHASRWARRGVGGKTVLVGGLLGVALAAPAPWGALLVLPTALALALGPAGVSPRILLVLLGAPAGFLLLSAPVLAVSLDWTAGGFWPQVHLIPDGLGSALLLGVRALAGTACLALLALTTPLLDLIRLLARLGLPPALIDITVLTYRLVFLLGDSALTGVRAQSARLGHDGFHRSLRSLSWLGAGLLVRTMERARRLERGLAARGFDGALPPLARGPATRGADWSLAFGLPLALAAAALALEFGGPSVLAAVQGGFLP</sequence>
<gene>
    <name evidence="8" type="ORF">RSPPHO_00808</name>
</gene>
<dbReference type="InterPro" id="IPR052770">
    <property type="entry name" value="Cobalt_transport_CbiQ"/>
</dbReference>
<dbReference type="Pfam" id="PF02361">
    <property type="entry name" value="CbiQ"/>
    <property type="match status" value="1"/>
</dbReference>
<feature type="transmembrane region" description="Helical" evidence="7">
    <location>
        <begin position="95"/>
        <end position="117"/>
    </location>
</feature>
<dbReference type="STRING" id="1150469.RSPPHO_00808"/>
<dbReference type="eggNOG" id="COG0619">
    <property type="taxonomic scope" value="Bacteria"/>
</dbReference>
<dbReference type="InterPro" id="IPR012809">
    <property type="entry name" value="ECF_CbiQ"/>
</dbReference>
<keyword evidence="9" id="KW-1185">Reference proteome</keyword>
<evidence type="ECO:0000313" key="8">
    <source>
        <dbReference type="EMBL" id="CCG07434.1"/>
    </source>
</evidence>
<reference evidence="8 9" key="1">
    <citation type="submission" date="2012-02" db="EMBL/GenBank/DDBJ databases">
        <title>Shotgun genome sequence of Phaeospirillum photometricum DSM 122.</title>
        <authorList>
            <person name="Duquesne K."/>
            <person name="Sturgis J."/>
        </authorList>
    </citation>
    <scope>NUCLEOTIDE SEQUENCE [LARGE SCALE GENOMIC DNA]</scope>
    <source>
        <strain evidence="9">DSM122</strain>
    </source>
</reference>
<dbReference type="Proteomes" id="UP000033220">
    <property type="component" value="Chromosome DSM 122"/>
</dbReference>
<dbReference type="CDD" id="cd16914">
    <property type="entry name" value="EcfT"/>
    <property type="match status" value="1"/>
</dbReference>
<dbReference type="KEGG" id="rpm:RSPPHO_00808"/>
<organism evidence="8 9">
    <name type="scientific">Pararhodospirillum photometricum DSM 122</name>
    <dbReference type="NCBI Taxonomy" id="1150469"/>
    <lineage>
        <taxon>Bacteria</taxon>
        <taxon>Pseudomonadati</taxon>
        <taxon>Pseudomonadota</taxon>
        <taxon>Alphaproteobacteria</taxon>
        <taxon>Rhodospirillales</taxon>
        <taxon>Rhodospirillaceae</taxon>
        <taxon>Pararhodospirillum</taxon>
    </lineage>
</organism>
<keyword evidence="5 7" id="KW-1133">Transmembrane helix</keyword>
<dbReference type="HOGENOM" id="CLU_056469_5_2_5"/>
<evidence type="ECO:0000313" key="9">
    <source>
        <dbReference type="Proteomes" id="UP000033220"/>
    </source>
</evidence>
<feature type="transmembrane region" description="Helical" evidence="7">
    <location>
        <begin position="55"/>
        <end position="83"/>
    </location>
</feature>
<evidence type="ECO:0000256" key="2">
    <source>
        <dbReference type="ARBA" id="ARBA00008564"/>
    </source>
</evidence>
<evidence type="ECO:0000256" key="6">
    <source>
        <dbReference type="ARBA" id="ARBA00023136"/>
    </source>
</evidence>
<evidence type="ECO:0000256" key="3">
    <source>
        <dbReference type="ARBA" id="ARBA00022475"/>
    </source>
</evidence>
<keyword evidence="4 7" id="KW-0812">Transmembrane</keyword>
<comment type="subcellular location">
    <subcellularLocation>
        <location evidence="1">Cell membrane</location>
        <topology evidence="1">Multi-pass membrane protein</topology>
    </subcellularLocation>
</comment>
<keyword evidence="3" id="KW-1003">Cell membrane</keyword>
<name>H6SQW9_PARPM</name>
<dbReference type="GO" id="GO:0006824">
    <property type="term" value="P:cobalt ion transport"/>
    <property type="evidence" value="ECO:0007669"/>
    <property type="project" value="InterPro"/>
</dbReference>
<evidence type="ECO:0000256" key="4">
    <source>
        <dbReference type="ARBA" id="ARBA00022692"/>
    </source>
</evidence>
<dbReference type="InterPro" id="IPR003339">
    <property type="entry name" value="ABC/ECF_trnsptr_transmembrane"/>
</dbReference>
<dbReference type="NCBIfam" id="TIGR02454">
    <property type="entry name" value="ECF_T_CbiQ"/>
    <property type="match status" value="1"/>
</dbReference>
<dbReference type="EMBL" id="HE663493">
    <property type="protein sequence ID" value="CCG07434.1"/>
    <property type="molecule type" value="Genomic_DNA"/>
</dbReference>
<evidence type="ECO:0000256" key="5">
    <source>
        <dbReference type="ARBA" id="ARBA00022989"/>
    </source>
</evidence>
<dbReference type="AlphaFoldDB" id="H6SQW9"/>
<evidence type="ECO:0000256" key="1">
    <source>
        <dbReference type="ARBA" id="ARBA00004651"/>
    </source>
</evidence>
<accession>H6SQW9</accession>
<evidence type="ECO:0000256" key="7">
    <source>
        <dbReference type="SAM" id="Phobius"/>
    </source>
</evidence>
<proteinExistence type="inferred from homology"/>
<dbReference type="GO" id="GO:0043190">
    <property type="term" value="C:ATP-binding cassette (ABC) transporter complex"/>
    <property type="evidence" value="ECO:0007669"/>
    <property type="project" value="InterPro"/>
</dbReference>
<dbReference type="PANTHER" id="PTHR43723:SF1">
    <property type="entry name" value="COBALT TRANSPORT PROTEIN CBIQ"/>
    <property type="match status" value="1"/>
</dbReference>